<dbReference type="InterPro" id="IPR022291">
    <property type="entry name" value="Bacteriocin_synth_cyclodeHase"/>
</dbReference>
<dbReference type="InterPro" id="IPR035985">
    <property type="entry name" value="Ubiquitin-activating_enz"/>
</dbReference>
<evidence type="ECO:0000256" key="1">
    <source>
        <dbReference type="SAM" id="MobiDB-lite"/>
    </source>
</evidence>
<reference evidence="3 4" key="1">
    <citation type="submission" date="2016-01" db="EMBL/GenBank/DDBJ databases">
        <title>Streptomyces amritsarensis strain MTCC 11845 genome sequencing and assembly.</title>
        <authorList>
            <person name="Sharma D."/>
            <person name="Nair G.R."/>
            <person name="Kaur G."/>
            <person name="Manhas R.K."/>
            <person name="Mayilraj S."/>
        </authorList>
    </citation>
    <scope>NUCLEOTIDE SEQUENCE [LARGE SCALE GENOMIC DNA]</scope>
    <source>
        <strain evidence="3 4">MTCC 11845</strain>
    </source>
</reference>
<evidence type="ECO:0000313" key="3">
    <source>
        <dbReference type="EMBL" id="OLZ71935.1"/>
    </source>
</evidence>
<comment type="caution">
    <text evidence="3">The sequence shown here is derived from an EMBL/GenBank/DDBJ whole genome shotgun (WGS) entry which is preliminary data.</text>
</comment>
<feature type="domain" description="THIF-type NAD/FAD binding fold" evidence="2">
    <location>
        <begin position="143"/>
        <end position="369"/>
    </location>
</feature>
<dbReference type="Proteomes" id="UP000187151">
    <property type="component" value="Unassembled WGS sequence"/>
</dbReference>
<dbReference type="Gene3D" id="3.40.50.720">
    <property type="entry name" value="NAD(P)-binding Rossmann-like Domain"/>
    <property type="match status" value="2"/>
</dbReference>
<evidence type="ECO:0000313" key="4">
    <source>
        <dbReference type="Proteomes" id="UP000187151"/>
    </source>
</evidence>
<dbReference type="NCBIfam" id="TIGR03882">
    <property type="entry name" value="cyclo_dehyd_2"/>
    <property type="match status" value="1"/>
</dbReference>
<dbReference type="Pfam" id="PF00899">
    <property type="entry name" value="ThiF"/>
    <property type="match status" value="1"/>
</dbReference>
<organism evidence="3 4">
    <name type="scientific">Streptomyces amritsarensis</name>
    <dbReference type="NCBI Taxonomy" id="681158"/>
    <lineage>
        <taxon>Bacteria</taxon>
        <taxon>Bacillati</taxon>
        <taxon>Actinomycetota</taxon>
        <taxon>Actinomycetes</taxon>
        <taxon>Kitasatosporales</taxon>
        <taxon>Streptomycetaceae</taxon>
        <taxon>Streptomyces</taxon>
    </lineage>
</organism>
<dbReference type="EMBL" id="MQUR01000007">
    <property type="protein sequence ID" value="OLZ71935.1"/>
    <property type="molecule type" value="Genomic_DNA"/>
</dbReference>
<gene>
    <name evidence="3" type="ORF">AVW11_05495</name>
</gene>
<accession>A0ABX3GAF3</accession>
<protein>
    <recommendedName>
        <fullName evidence="2">THIF-type NAD/FAD binding fold domain-containing protein</fullName>
    </recommendedName>
</protein>
<dbReference type="InterPro" id="IPR000594">
    <property type="entry name" value="ThiF_NAD_FAD-bd"/>
</dbReference>
<dbReference type="SUPFAM" id="SSF69572">
    <property type="entry name" value="Activating enzymes of the ubiquitin-like proteins"/>
    <property type="match status" value="1"/>
</dbReference>
<name>A0ABX3GAF3_9ACTN</name>
<evidence type="ECO:0000259" key="2">
    <source>
        <dbReference type="Pfam" id="PF00899"/>
    </source>
</evidence>
<keyword evidence="4" id="KW-1185">Reference proteome</keyword>
<proteinExistence type="predicted"/>
<feature type="region of interest" description="Disordered" evidence="1">
    <location>
        <begin position="364"/>
        <end position="398"/>
    </location>
</feature>
<sequence>MGRRGSARISRGADVFPRVKPALARAWRDLQTVQFGVTPAHAVVLGPVDTATGALVDRIDGTRGMELLRAEAARMGLPDGLADALVRRLAGAGLLDDATAGGPRAQALRRHPETLERLGPDLGSLSLVHREPGGDLRGIAARRAIRVRVRGSGRVGAVIAAVLAGAGVGRVEVLDGGRVEPADVAPGGLGPASVGRMRAEAAAAVVRSAAPGPGPRAGEEEGPEPGLALVVVAPRDGLHAWAPDPDTAADWVASGIPHLYAGVVEGTGVVGPLVLPGTTACAGCMERDRVDRDAAWPRMLVQWRSSHRRRGNASCDLGLSTAVAGLAAAHALAFLDGQLPASTGSRWEAALPTLHWESAPVRPHPDCPCGAASQPAQRLEPAGRVPGRGSGADPPGGP</sequence>